<dbReference type="GO" id="GO:0044205">
    <property type="term" value="P:'de novo' UMP biosynthetic process"/>
    <property type="evidence" value="ECO:0007669"/>
    <property type="project" value="UniProtKB-UniRule"/>
</dbReference>
<dbReference type="NCBIfam" id="TIGR02127">
    <property type="entry name" value="pyrF_sub2"/>
    <property type="match status" value="1"/>
</dbReference>
<dbReference type="GO" id="GO:0006207">
    <property type="term" value="P:'de novo' pyrimidine nucleobase biosynthetic process"/>
    <property type="evidence" value="ECO:0007669"/>
    <property type="project" value="InterPro"/>
</dbReference>
<dbReference type="InterPro" id="IPR011995">
    <property type="entry name" value="OMPdecase_type-2"/>
</dbReference>
<keyword evidence="4 7" id="KW-0665">Pyrimidine biosynthesis</keyword>
<keyword evidence="5 7" id="KW-0456">Lyase</keyword>
<dbReference type="SUPFAM" id="SSF51366">
    <property type="entry name" value="Ribulose-phoshate binding barrel"/>
    <property type="match status" value="1"/>
</dbReference>
<dbReference type="PANTHER" id="PTHR43375:SF1">
    <property type="entry name" value="OROTIDINE 5'-PHOSPHATE DECARBOXYLASE"/>
    <property type="match status" value="1"/>
</dbReference>
<dbReference type="AlphaFoldDB" id="A0A0H4WMU6"/>
<feature type="domain" description="Orotidine 5'-phosphate decarboxylase" evidence="8">
    <location>
        <begin position="20"/>
        <end position="270"/>
    </location>
</feature>
<dbReference type="InterPro" id="IPR001754">
    <property type="entry name" value="OMPdeCOase_dom"/>
</dbReference>
<dbReference type="PATRIC" id="fig|1297742.4.peg.1001"/>
<comment type="catalytic activity">
    <reaction evidence="6 7">
        <text>orotidine 5'-phosphate + H(+) = UMP + CO2</text>
        <dbReference type="Rhea" id="RHEA:11596"/>
        <dbReference type="ChEBI" id="CHEBI:15378"/>
        <dbReference type="ChEBI" id="CHEBI:16526"/>
        <dbReference type="ChEBI" id="CHEBI:57538"/>
        <dbReference type="ChEBI" id="CHEBI:57865"/>
        <dbReference type="EC" id="4.1.1.23"/>
    </reaction>
</comment>
<protein>
    <recommendedName>
        <fullName evidence="7">Orotidine 5'-phosphate decarboxylase</fullName>
        <ecNumber evidence="7">4.1.1.23</ecNumber>
    </recommendedName>
    <alternativeName>
        <fullName evidence="7">OMP decarboxylase</fullName>
        <shortName evidence="7">OMPDCase</shortName>
        <shortName evidence="7">OMPdecase</shortName>
    </alternativeName>
</protein>
<reference evidence="9 10" key="1">
    <citation type="journal article" date="2016" name="PLoS ONE">
        <title>Complete Genome Sequence and Comparative Genomics of a Novel Myxobacterium Myxococcus hansupus.</title>
        <authorList>
            <person name="Sharma G."/>
            <person name="Narwani T."/>
            <person name="Subramanian S."/>
        </authorList>
    </citation>
    <scope>NUCLEOTIDE SEQUENCE [LARGE SCALE GENOMIC DNA]</scope>
    <source>
        <strain evidence="10">mixupus</strain>
    </source>
</reference>
<dbReference type="Pfam" id="PF00215">
    <property type="entry name" value="OMPdecase"/>
    <property type="match status" value="1"/>
</dbReference>
<feature type="active site" description="Proton donor" evidence="7">
    <location>
        <position position="99"/>
    </location>
</feature>
<dbReference type="InterPro" id="IPR011060">
    <property type="entry name" value="RibuloseP-bd_barrel"/>
</dbReference>
<gene>
    <name evidence="7" type="primary">pyrF</name>
    <name evidence="9" type="ORF">A176_000986</name>
</gene>
<dbReference type="PROSITE" id="PS00156">
    <property type="entry name" value="OMPDECASE"/>
    <property type="match status" value="1"/>
</dbReference>
<dbReference type="HAMAP" id="MF_01215">
    <property type="entry name" value="OMPdecase_type2"/>
    <property type="match status" value="1"/>
</dbReference>
<evidence type="ECO:0000259" key="8">
    <source>
        <dbReference type="SMART" id="SM00934"/>
    </source>
</evidence>
<dbReference type="Proteomes" id="UP000009026">
    <property type="component" value="Chromosome"/>
</dbReference>
<organism evidence="9 10">
    <name type="scientific">Pseudomyxococcus hansupus</name>
    <dbReference type="NCBI Taxonomy" id="1297742"/>
    <lineage>
        <taxon>Bacteria</taxon>
        <taxon>Pseudomonadati</taxon>
        <taxon>Myxococcota</taxon>
        <taxon>Myxococcia</taxon>
        <taxon>Myxococcales</taxon>
        <taxon>Cystobacterineae</taxon>
        <taxon>Myxococcaceae</taxon>
        <taxon>Pseudomyxococcus</taxon>
    </lineage>
</organism>
<evidence type="ECO:0000256" key="1">
    <source>
        <dbReference type="ARBA" id="ARBA00004861"/>
    </source>
</evidence>
<dbReference type="eggNOG" id="COG0284">
    <property type="taxonomic scope" value="Bacteria"/>
</dbReference>
<evidence type="ECO:0000256" key="7">
    <source>
        <dbReference type="HAMAP-Rule" id="MF_01215"/>
    </source>
</evidence>
<evidence type="ECO:0000256" key="6">
    <source>
        <dbReference type="ARBA" id="ARBA00049157"/>
    </source>
</evidence>
<dbReference type="SMART" id="SM00934">
    <property type="entry name" value="OMPdecase"/>
    <property type="match status" value="1"/>
</dbReference>
<dbReference type="RefSeq" id="WP_002635741.1">
    <property type="nucleotide sequence ID" value="NZ_CP012109.1"/>
</dbReference>
<proteinExistence type="inferred from homology"/>
<accession>A0A0H4WMU6</accession>
<dbReference type="EC" id="4.1.1.23" evidence="7"/>
<dbReference type="InterPro" id="IPR013785">
    <property type="entry name" value="Aldolase_TIM"/>
</dbReference>
<dbReference type="GO" id="GO:0004590">
    <property type="term" value="F:orotidine-5'-phosphate decarboxylase activity"/>
    <property type="evidence" value="ECO:0007669"/>
    <property type="project" value="UniProtKB-UniRule"/>
</dbReference>
<comment type="pathway">
    <text evidence="1 7">Pyrimidine metabolism; UMP biosynthesis via de novo pathway; UMP from orotate: step 2/2.</text>
</comment>
<dbReference type="CDD" id="cd04725">
    <property type="entry name" value="OMP_decarboxylase_like"/>
    <property type="match status" value="1"/>
</dbReference>
<evidence type="ECO:0000256" key="3">
    <source>
        <dbReference type="ARBA" id="ARBA00022793"/>
    </source>
</evidence>
<keyword evidence="3 7" id="KW-0210">Decarboxylase</keyword>
<dbReference type="Gene3D" id="3.20.20.70">
    <property type="entry name" value="Aldolase class I"/>
    <property type="match status" value="1"/>
</dbReference>
<dbReference type="UniPathway" id="UPA00070">
    <property type="reaction ID" value="UER00120"/>
</dbReference>
<evidence type="ECO:0000313" key="9">
    <source>
        <dbReference type="EMBL" id="AKQ64074.1"/>
    </source>
</evidence>
<dbReference type="KEGG" id="mym:A176_000986"/>
<evidence type="ECO:0000313" key="10">
    <source>
        <dbReference type="Proteomes" id="UP000009026"/>
    </source>
</evidence>
<dbReference type="EMBL" id="CP012109">
    <property type="protein sequence ID" value="AKQ64074.1"/>
    <property type="molecule type" value="Genomic_DNA"/>
</dbReference>
<evidence type="ECO:0000256" key="4">
    <source>
        <dbReference type="ARBA" id="ARBA00022975"/>
    </source>
</evidence>
<name>A0A0H4WMU6_9BACT</name>
<dbReference type="OrthoDB" id="9808470at2"/>
<evidence type="ECO:0000256" key="2">
    <source>
        <dbReference type="ARBA" id="ARBA00008847"/>
    </source>
</evidence>
<keyword evidence="10" id="KW-1185">Reference proteome</keyword>
<dbReference type="PANTHER" id="PTHR43375">
    <property type="entry name" value="OROTIDINE 5'-PHOSPHATE DECARBOXYLASE"/>
    <property type="match status" value="1"/>
</dbReference>
<evidence type="ECO:0000256" key="5">
    <source>
        <dbReference type="ARBA" id="ARBA00023239"/>
    </source>
</evidence>
<dbReference type="InterPro" id="IPR018089">
    <property type="entry name" value="OMPdecase_AS"/>
</dbReference>
<comment type="similarity">
    <text evidence="2 7">Belongs to the OMP decarboxylase family. Type 2 subfamily.</text>
</comment>
<dbReference type="STRING" id="1297742.A176_000986"/>
<sequence>MTTPLPFAHRFSQLAEQRSPFCLGIDPSKDLLARWGLPDNAQGLRDFCERVADAAGDRVAVVKPQSAFFERHGPAGLQVLQDVMRRFKAAGTLTLLDVKRGDIGSTMDAYAESLFGEGSAYAADAATFTAYLGLGALLKTLERARASGAAAFVVVRSSNPEGTSLQTARGEDGRTVAEALADGLRAFNEKPGKDAAPVAGAVMGATLPDSDHGVIERLGGALLLTPGIGAQGAGFDDLKRLFAGREAQVIPTATRSVLEAGPDAASLRQALDRHLAPARAFRATARPS</sequence>